<evidence type="ECO:0000313" key="2">
    <source>
        <dbReference type="Proteomes" id="UP000295260"/>
    </source>
</evidence>
<name>A0A4V3CSC5_9FLAO</name>
<dbReference type="RefSeq" id="WP_133532386.1">
    <property type="nucleotide sequence ID" value="NZ_SNXR01000012.1"/>
</dbReference>
<evidence type="ECO:0000313" key="1">
    <source>
        <dbReference type="EMBL" id="TDP60092.1"/>
    </source>
</evidence>
<dbReference type="EMBL" id="SNXR01000012">
    <property type="protein sequence ID" value="TDP60092.1"/>
    <property type="molecule type" value="Genomic_DNA"/>
</dbReference>
<proteinExistence type="predicted"/>
<dbReference type="AlphaFoldDB" id="A0A4V3CSC5"/>
<dbReference type="Proteomes" id="UP000295260">
    <property type="component" value="Unassembled WGS sequence"/>
</dbReference>
<gene>
    <name evidence="1" type="ORF">BC748_1065</name>
</gene>
<protein>
    <submittedName>
        <fullName evidence="1">Uncharacterized protein</fullName>
    </submittedName>
</protein>
<reference evidence="1 2" key="1">
    <citation type="submission" date="2019-03" db="EMBL/GenBank/DDBJ databases">
        <title>Genomic Encyclopedia of Archaeal and Bacterial Type Strains, Phase II (KMG-II): from individual species to whole genera.</title>
        <authorList>
            <person name="Goeker M."/>
        </authorList>
    </citation>
    <scope>NUCLEOTIDE SEQUENCE [LARGE SCALE GENOMIC DNA]</scope>
    <source>
        <strain evidence="1 2">DSM 25687</strain>
    </source>
</reference>
<comment type="caution">
    <text evidence="1">The sequence shown here is derived from an EMBL/GenBank/DDBJ whole genome shotgun (WGS) entry which is preliminary data.</text>
</comment>
<accession>A0A4V3CSC5</accession>
<organism evidence="1 2">
    <name type="scientific">Flavobacterium dankookense</name>
    <dbReference type="NCBI Taxonomy" id="706186"/>
    <lineage>
        <taxon>Bacteria</taxon>
        <taxon>Pseudomonadati</taxon>
        <taxon>Bacteroidota</taxon>
        <taxon>Flavobacteriia</taxon>
        <taxon>Flavobacteriales</taxon>
        <taxon>Flavobacteriaceae</taxon>
        <taxon>Flavobacterium</taxon>
    </lineage>
</organism>
<keyword evidence="2" id="KW-1185">Reference proteome</keyword>
<dbReference type="OrthoDB" id="9958908at2"/>
<sequence length="73" mass="8780">MEKKFYLCGLRPVIVEIYETYENYLALNMQTGVFEQNFRYSHQVTYDPDGDVEELSEQKFNTYVEKLKKERGL</sequence>